<reference evidence="1" key="1">
    <citation type="journal article" date="2022" name="Int. J. Mol. Sci.">
        <title>Draft Genome of Tanacetum Coccineum: Genomic Comparison of Closely Related Tanacetum-Family Plants.</title>
        <authorList>
            <person name="Yamashiro T."/>
            <person name="Shiraishi A."/>
            <person name="Nakayama K."/>
            <person name="Satake H."/>
        </authorList>
    </citation>
    <scope>NUCLEOTIDE SEQUENCE</scope>
</reference>
<dbReference type="Proteomes" id="UP001151760">
    <property type="component" value="Unassembled WGS sequence"/>
</dbReference>
<keyword evidence="2" id="KW-1185">Reference proteome</keyword>
<evidence type="ECO:0000313" key="2">
    <source>
        <dbReference type="Proteomes" id="UP001151760"/>
    </source>
</evidence>
<organism evidence="1 2">
    <name type="scientific">Tanacetum coccineum</name>
    <dbReference type="NCBI Taxonomy" id="301880"/>
    <lineage>
        <taxon>Eukaryota</taxon>
        <taxon>Viridiplantae</taxon>
        <taxon>Streptophyta</taxon>
        <taxon>Embryophyta</taxon>
        <taxon>Tracheophyta</taxon>
        <taxon>Spermatophyta</taxon>
        <taxon>Magnoliopsida</taxon>
        <taxon>eudicotyledons</taxon>
        <taxon>Gunneridae</taxon>
        <taxon>Pentapetalae</taxon>
        <taxon>asterids</taxon>
        <taxon>campanulids</taxon>
        <taxon>Asterales</taxon>
        <taxon>Asteraceae</taxon>
        <taxon>Asteroideae</taxon>
        <taxon>Anthemideae</taxon>
        <taxon>Anthemidinae</taxon>
        <taxon>Tanacetum</taxon>
    </lineage>
</organism>
<evidence type="ECO:0000313" key="1">
    <source>
        <dbReference type="EMBL" id="GJT22641.1"/>
    </source>
</evidence>
<name>A0ABQ5C6A3_9ASTR</name>
<gene>
    <name evidence="1" type="ORF">Tco_0892578</name>
</gene>
<dbReference type="EMBL" id="BQNB010013986">
    <property type="protein sequence ID" value="GJT22641.1"/>
    <property type="molecule type" value="Genomic_DNA"/>
</dbReference>
<accession>A0ABQ5C6A3</accession>
<reference evidence="1" key="2">
    <citation type="submission" date="2022-01" db="EMBL/GenBank/DDBJ databases">
        <authorList>
            <person name="Yamashiro T."/>
            <person name="Shiraishi A."/>
            <person name="Satake H."/>
            <person name="Nakayama K."/>
        </authorList>
    </citation>
    <scope>NUCLEOTIDE SEQUENCE</scope>
</reference>
<comment type="caution">
    <text evidence="1">The sequence shown here is derived from an EMBL/GenBank/DDBJ whole genome shotgun (WGS) entry which is preliminary data.</text>
</comment>
<protein>
    <submittedName>
        <fullName evidence="1">Uncharacterized protein</fullName>
    </submittedName>
</protein>
<sequence>MVAPPTTTAPPSLLLEVVTVSTPISGVPVARAPMYGADGWENVEAPVRATDLLQMDGKRIKRASSLAVRTNAVQNGIARKMIGLFY</sequence>
<proteinExistence type="predicted"/>